<dbReference type="Pfam" id="PF07704">
    <property type="entry name" value="PSK_trans_fac"/>
    <property type="match status" value="1"/>
</dbReference>
<dbReference type="STRING" id="937218.SAMN06297251_11089"/>
<protein>
    <submittedName>
        <fullName evidence="1">Rv0623-like transcription factor</fullName>
    </submittedName>
</protein>
<dbReference type="RefSeq" id="WP_170923280.1">
    <property type="nucleotide sequence ID" value="NZ_FWXR01000010.1"/>
</dbReference>
<proteinExistence type="predicted"/>
<dbReference type="AlphaFoldDB" id="A0A1W2CJ25"/>
<gene>
    <name evidence="1" type="ORF">SAMN06297251_11089</name>
</gene>
<accession>A0A1W2CJ25</accession>
<dbReference type="EMBL" id="FWXR01000010">
    <property type="protein sequence ID" value="SMC84974.1"/>
    <property type="molecule type" value="Genomic_DNA"/>
</dbReference>
<evidence type="ECO:0000313" key="2">
    <source>
        <dbReference type="Proteomes" id="UP000192656"/>
    </source>
</evidence>
<organism evidence="1 2">
    <name type="scientific">Fulvimarina manganoxydans</name>
    <dbReference type="NCBI Taxonomy" id="937218"/>
    <lineage>
        <taxon>Bacteria</taxon>
        <taxon>Pseudomonadati</taxon>
        <taxon>Pseudomonadota</taxon>
        <taxon>Alphaproteobacteria</taxon>
        <taxon>Hyphomicrobiales</taxon>
        <taxon>Aurantimonadaceae</taxon>
        <taxon>Fulvimarina</taxon>
    </lineage>
</organism>
<dbReference type="InterPro" id="IPR011660">
    <property type="entry name" value="VapB-like"/>
</dbReference>
<keyword evidence="2" id="KW-1185">Reference proteome</keyword>
<evidence type="ECO:0000313" key="1">
    <source>
        <dbReference type="EMBL" id="SMC84974.1"/>
    </source>
</evidence>
<sequence>MTITIDDPPLERLIEEMRRLTGQADGTAAIRWAIEREMERAKLIKRFEAKNAELKKRVAALGPTDETFDMKAFRDEAWARSRW</sequence>
<reference evidence="1 2" key="1">
    <citation type="submission" date="2017-04" db="EMBL/GenBank/DDBJ databases">
        <authorList>
            <person name="Afonso C.L."/>
            <person name="Miller P.J."/>
            <person name="Scott M.A."/>
            <person name="Spackman E."/>
            <person name="Goraichik I."/>
            <person name="Dimitrov K.M."/>
            <person name="Suarez D.L."/>
            <person name="Swayne D.E."/>
        </authorList>
    </citation>
    <scope>NUCLEOTIDE SEQUENCE [LARGE SCALE GENOMIC DNA]</scope>
    <source>
        <strain evidence="1 2">CGMCC 1.10972</strain>
    </source>
</reference>
<dbReference type="Proteomes" id="UP000192656">
    <property type="component" value="Unassembled WGS sequence"/>
</dbReference>
<name>A0A1W2CJ25_9HYPH</name>